<evidence type="ECO:0000256" key="5">
    <source>
        <dbReference type="SAM" id="MobiDB-lite"/>
    </source>
</evidence>
<organism evidence="7 8">
    <name type="scientific">Plasmodium gaboni</name>
    <dbReference type="NCBI Taxonomy" id="647221"/>
    <lineage>
        <taxon>Eukaryota</taxon>
        <taxon>Sar</taxon>
        <taxon>Alveolata</taxon>
        <taxon>Apicomplexa</taxon>
        <taxon>Aconoidasida</taxon>
        <taxon>Haemosporida</taxon>
        <taxon>Plasmodiidae</taxon>
        <taxon>Plasmodium</taxon>
        <taxon>Plasmodium (Laverania)</taxon>
    </lineage>
</organism>
<dbReference type="SUPFAM" id="SSF50447">
    <property type="entry name" value="Translation proteins"/>
    <property type="match status" value="1"/>
</dbReference>
<dbReference type="InterPro" id="IPR011961">
    <property type="entry name" value="RimM"/>
</dbReference>
<dbReference type="PROSITE" id="PS00028">
    <property type="entry name" value="ZINC_FINGER_C2H2_1"/>
    <property type="match status" value="1"/>
</dbReference>
<evidence type="ECO:0000256" key="4">
    <source>
        <dbReference type="ARBA" id="ARBA00023186"/>
    </source>
</evidence>
<sequence>MIVLSTYKKCLVLLYYFFLFWVLKYYKLSCKYNNFKNNIYFLKERRNNIIYLFNNYKKEIFIYHYSNRKDKPRSIPLFVHPRNCFIYKKNENQTLNAPFLTRRGIYINNNNRTKKNIFSLLFVFFSRIKYHGGGEKKKKLYYNSVAKRNIRLNEKKDKTYDNNNQCDHNIKKNNNMKENLEKGESEHDTQIDNTDEEINQSERKFLTDTKYYKRSKYSKAGYIKEKKNNNNNNSNIMEKHQEETKKKKKEKNGVDLFDDFLNDRYNIYYTENKEDLFEKKKKNEKKMSLPDFFILNYYLDKNRKNNLDLINDINHNNNIMKVGSNSTSSFSNMIKNTLQKNVSEEKVDSNNGNINNDSKKNRNDNHSSDSSDSSDRSDSSDSSSDYNNYQSYSKHTEFINNYSVIGQIIGVHGLLGWLKIISFTTFNDIRFEPGCYRYIFMNNYNYPLPIKILEVKESQKISFLYIKIEGINTRGDALKLKNCLICDDKRTFPDIGENQYISTDLLNFDIYIFNDFSHTSIGNVNGFLSKYDYINSKSVQEISDDLIKIHLKKNISLEKVFNIINVAKLYNQKNNSTNLQDSQYNSPIKNIQSIKVLINKSDTNNAYEENIDDTNIPSEPIKNDKNYYDSLDNFDGYTYKKIFKCDYCDHIFDDIKQASIHENSHFSSDEELLYNHTNIDASDKQKVYEVTKDQAKKLKNIQYFLVPIVKEKTIRSVHYEDKKIYLDISTIFLLDDNK</sequence>
<dbReference type="PANTHER" id="PTHR33692">
    <property type="entry name" value="RIBOSOME MATURATION FACTOR RIMM"/>
    <property type="match status" value="1"/>
</dbReference>
<evidence type="ECO:0000313" key="8">
    <source>
        <dbReference type="Proteomes" id="UP000831156"/>
    </source>
</evidence>
<evidence type="ECO:0000256" key="3">
    <source>
        <dbReference type="ARBA" id="ARBA00022552"/>
    </source>
</evidence>
<dbReference type="EMBL" id="LT969433">
    <property type="protein sequence ID" value="SOV15102.1"/>
    <property type="molecule type" value="Genomic_DNA"/>
</dbReference>
<proteinExistence type="predicted"/>
<dbReference type="Proteomes" id="UP000831156">
    <property type="component" value="Chromosome 10"/>
</dbReference>
<feature type="region of interest" description="Disordered" evidence="5">
    <location>
        <begin position="225"/>
        <end position="249"/>
    </location>
</feature>
<name>A0ABY1UN97_9APIC</name>
<keyword evidence="1" id="KW-0963">Cytoplasm</keyword>
<feature type="region of interest" description="Disordered" evidence="5">
    <location>
        <begin position="341"/>
        <end position="387"/>
    </location>
</feature>
<dbReference type="Gene3D" id="2.40.30.60">
    <property type="entry name" value="RimM"/>
    <property type="match status" value="1"/>
</dbReference>
<keyword evidence="4" id="KW-0143">Chaperone</keyword>
<protein>
    <submittedName>
        <fullName evidence="7">Ribosome maturation factor RimM, putative</fullName>
    </submittedName>
</protein>
<keyword evidence="2" id="KW-0690">Ribosome biogenesis</keyword>
<evidence type="ECO:0000256" key="2">
    <source>
        <dbReference type="ARBA" id="ARBA00022517"/>
    </source>
</evidence>
<dbReference type="PANTHER" id="PTHR33692:SF1">
    <property type="entry name" value="RIBOSOME MATURATION FACTOR RIMM"/>
    <property type="match status" value="1"/>
</dbReference>
<keyword evidence="3" id="KW-0698">rRNA processing</keyword>
<dbReference type="InterPro" id="IPR013087">
    <property type="entry name" value="Znf_C2H2_type"/>
</dbReference>
<dbReference type="InterPro" id="IPR009000">
    <property type="entry name" value="Transl_B-barrel_sf"/>
</dbReference>
<dbReference type="Pfam" id="PF01782">
    <property type="entry name" value="RimM"/>
    <property type="match status" value="1"/>
</dbReference>
<evidence type="ECO:0000256" key="1">
    <source>
        <dbReference type="ARBA" id="ARBA00022490"/>
    </source>
</evidence>
<dbReference type="InterPro" id="IPR002676">
    <property type="entry name" value="RimM_N"/>
</dbReference>
<feature type="compositionally biased region" description="Basic and acidic residues" evidence="5">
    <location>
        <begin position="357"/>
        <end position="379"/>
    </location>
</feature>
<keyword evidence="8" id="KW-1185">Reference proteome</keyword>
<feature type="domain" description="C2H2-type" evidence="6">
    <location>
        <begin position="645"/>
        <end position="665"/>
    </location>
</feature>
<accession>A0ABY1UN97</accession>
<evidence type="ECO:0000259" key="6">
    <source>
        <dbReference type="PROSITE" id="PS00028"/>
    </source>
</evidence>
<gene>
    <name evidence="7" type="ORF">PGABG01_1029900</name>
</gene>
<reference evidence="7" key="1">
    <citation type="submission" date="2016-09" db="EMBL/GenBank/DDBJ databases">
        <authorList>
            <consortium name="Pathogen Informatics"/>
            <person name="Sun Q."/>
            <person name="Inoue M."/>
        </authorList>
    </citation>
    <scope>NUCLEOTIDE SEQUENCE</scope>
</reference>
<evidence type="ECO:0000313" key="7">
    <source>
        <dbReference type="EMBL" id="SOV15102.1"/>
    </source>
</evidence>
<dbReference type="InterPro" id="IPR036976">
    <property type="entry name" value="RimM_N_sf"/>
</dbReference>